<evidence type="ECO:0000313" key="4">
    <source>
        <dbReference type="EMBL" id="HIV25974.1"/>
    </source>
</evidence>
<accession>A0A9D1TAL9</accession>
<reference evidence="4" key="1">
    <citation type="submission" date="2020-10" db="EMBL/GenBank/DDBJ databases">
        <authorList>
            <person name="Gilroy R."/>
        </authorList>
    </citation>
    <scope>NUCLEOTIDE SEQUENCE</scope>
    <source>
        <strain evidence="4">CHK188-20938</strain>
    </source>
</reference>
<evidence type="ECO:0000313" key="5">
    <source>
        <dbReference type="Proteomes" id="UP000824169"/>
    </source>
</evidence>
<keyword evidence="2" id="KW-0732">Signal</keyword>
<evidence type="ECO:0000256" key="2">
    <source>
        <dbReference type="SAM" id="SignalP"/>
    </source>
</evidence>
<evidence type="ECO:0000259" key="3">
    <source>
        <dbReference type="Pfam" id="PF03413"/>
    </source>
</evidence>
<name>A0A9D1TAL9_9FIRM</name>
<feature type="signal peptide" evidence="2">
    <location>
        <begin position="1"/>
        <end position="28"/>
    </location>
</feature>
<organism evidence="4 5">
    <name type="scientific">Candidatus Scatomonas pullistercoris</name>
    <dbReference type="NCBI Taxonomy" id="2840920"/>
    <lineage>
        <taxon>Bacteria</taxon>
        <taxon>Bacillati</taxon>
        <taxon>Bacillota</taxon>
        <taxon>Clostridia</taxon>
        <taxon>Lachnospirales</taxon>
        <taxon>Lachnospiraceae</taxon>
        <taxon>Lachnospiraceae incertae sedis</taxon>
        <taxon>Candidatus Scatomonas</taxon>
    </lineage>
</organism>
<dbReference type="Pfam" id="PF03413">
    <property type="entry name" value="PepSY"/>
    <property type="match status" value="1"/>
</dbReference>
<gene>
    <name evidence="4" type="ORF">IAB71_09420</name>
</gene>
<feature type="region of interest" description="Disordered" evidence="1">
    <location>
        <begin position="110"/>
        <end position="151"/>
    </location>
</feature>
<proteinExistence type="predicted"/>
<feature type="domain" description="PepSY" evidence="3">
    <location>
        <begin position="151"/>
        <end position="209"/>
    </location>
</feature>
<comment type="caution">
    <text evidence="4">The sequence shown here is derived from an EMBL/GenBank/DDBJ whole genome shotgun (WGS) entry which is preliminary data.</text>
</comment>
<dbReference type="InterPro" id="IPR025711">
    <property type="entry name" value="PepSY"/>
</dbReference>
<dbReference type="Gene3D" id="3.10.450.40">
    <property type="match status" value="2"/>
</dbReference>
<dbReference type="PROSITE" id="PS51257">
    <property type="entry name" value="PROKAR_LIPOPROTEIN"/>
    <property type="match status" value="1"/>
</dbReference>
<dbReference type="Proteomes" id="UP000824169">
    <property type="component" value="Unassembled WGS sequence"/>
</dbReference>
<protein>
    <submittedName>
        <fullName evidence="4">PepSY domain-containing protein</fullName>
    </submittedName>
</protein>
<sequence>MKKTFLSVFSAVWLLLLAGCGTSDSGPAQDTSSQTADIGNNRAAEIALADAGFTEDELSRLYVSRDENNGMVYYEIEFTCQDGSQTEGYYEILASDGSIIKKELNTGAVSASSTDTSEEAVPSGTPEPTPSASPSPSASVSGEPNQNKGSLSYEEARQMALARVPGATDANIELELDHDDGFVIYEGEIHYNNIEYEFEIDAGTGNFIKWSEDRHD</sequence>
<feature type="chain" id="PRO_5038580267" evidence="2">
    <location>
        <begin position="29"/>
        <end position="216"/>
    </location>
</feature>
<dbReference type="AlphaFoldDB" id="A0A9D1TAL9"/>
<dbReference type="EMBL" id="DVOO01000028">
    <property type="protein sequence ID" value="HIV25974.1"/>
    <property type="molecule type" value="Genomic_DNA"/>
</dbReference>
<reference evidence="4" key="2">
    <citation type="journal article" date="2021" name="PeerJ">
        <title>Extensive microbial diversity within the chicken gut microbiome revealed by metagenomics and culture.</title>
        <authorList>
            <person name="Gilroy R."/>
            <person name="Ravi A."/>
            <person name="Getino M."/>
            <person name="Pursley I."/>
            <person name="Horton D.L."/>
            <person name="Alikhan N.F."/>
            <person name="Baker D."/>
            <person name="Gharbi K."/>
            <person name="Hall N."/>
            <person name="Watson M."/>
            <person name="Adriaenssens E.M."/>
            <person name="Foster-Nyarko E."/>
            <person name="Jarju S."/>
            <person name="Secka A."/>
            <person name="Antonio M."/>
            <person name="Oren A."/>
            <person name="Chaudhuri R.R."/>
            <person name="La Ragione R."/>
            <person name="Hildebrand F."/>
            <person name="Pallen M.J."/>
        </authorList>
    </citation>
    <scope>NUCLEOTIDE SEQUENCE</scope>
    <source>
        <strain evidence="4">CHK188-20938</strain>
    </source>
</reference>
<feature type="compositionally biased region" description="Low complexity" evidence="1">
    <location>
        <begin position="134"/>
        <end position="144"/>
    </location>
</feature>
<evidence type="ECO:0000256" key="1">
    <source>
        <dbReference type="SAM" id="MobiDB-lite"/>
    </source>
</evidence>